<comment type="caution">
    <text evidence="1">The sequence shown here is derived from an EMBL/GenBank/DDBJ whole genome shotgun (WGS) entry which is preliminary data.</text>
</comment>
<dbReference type="Proteomes" id="UP001154282">
    <property type="component" value="Unassembled WGS sequence"/>
</dbReference>
<accession>A0AAV0RZR6</accession>
<gene>
    <name evidence="1" type="ORF">LITE_LOCUS50212</name>
</gene>
<dbReference type="EMBL" id="CAMGYJ010000011">
    <property type="protein sequence ID" value="CAI0595265.1"/>
    <property type="molecule type" value="Genomic_DNA"/>
</dbReference>
<sequence>MKESKYMIPAMKFGQPRTSCRNGNEVTRTRRKIRSEIILERRRQTKLQERADDGK</sequence>
<organism evidence="1 2">
    <name type="scientific">Linum tenue</name>
    <dbReference type="NCBI Taxonomy" id="586396"/>
    <lineage>
        <taxon>Eukaryota</taxon>
        <taxon>Viridiplantae</taxon>
        <taxon>Streptophyta</taxon>
        <taxon>Embryophyta</taxon>
        <taxon>Tracheophyta</taxon>
        <taxon>Spermatophyta</taxon>
        <taxon>Magnoliopsida</taxon>
        <taxon>eudicotyledons</taxon>
        <taxon>Gunneridae</taxon>
        <taxon>Pentapetalae</taxon>
        <taxon>rosids</taxon>
        <taxon>fabids</taxon>
        <taxon>Malpighiales</taxon>
        <taxon>Linaceae</taxon>
        <taxon>Linum</taxon>
    </lineage>
</organism>
<dbReference type="AlphaFoldDB" id="A0AAV0RZR6"/>
<reference evidence="1" key="1">
    <citation type="submission" date="2022-08" db="EMBL/GenBank/DDBJ databases">
        <authorList>
            <person name="Gutierrez-Valencia J."/>
        </authorList>
    </citation>
    <scope>NUCLEOTIDE SEQUENCE</scope>
</reference>
<evidence type="ECO:0000313" key="1">
    <source>
        <dbReference type="EMBL" id="CAI0595265.1"/>
    </source>
</evidence>
<protein>
    <submittedName>
        <fullName evidence="1">Uncharacterized protein</fullName>
    </submittedName>
</protein>
<name>A0AAV0RZR6_9ROSI</name>
<evidence type="ECO:0000313" key="2">
    <source>
        <dbReference type="Proteomes" id="UP001154282"/>
    </source>
</evidence>
<keyword evidence="2" id="KW-1185">Reference proteome</keyword>
<proteinExistence type="predicted"/>